<name>A0A212KL00_9BACT</name>
<gene>
    <name evidence="2" type="ORF">KM92DES2_20442</name>
</gene>
<dbReference type="EMBL" id="FLUP01000002">
    <property type="protein sequence ID" value="SBW12330.1"/>
    <property type="molecule type" value="Genomic_DNA"/>
</dbReference>
<sequence>MERENQAEITNKIPGDCDMGFLRVSKVCAHDSSACVGRGMPLSAIPFSLLRAGARPALVLLCLLLCPGLSAFAAPRTVGDWVVEVPAGWKTQEEGNQVLLSSPKEDCYVTMLEKDCFNGDLDLLAKASASITGGNDLRTLGEGKGVVFADKIARYWVGLADDKYMEVSVGHACRGVGPIVKSLKIFPKAKNAAPLNKLLAVAQGPENTRWLVTGDRPDDARPVEPADPTGDRPDFAALADLAAPAPAPQGKTIPEGWRTTHTGQWTIYDKPDEKVWYAVGLYPLKKVENGKWGTDLIDLARRLKGINITTGEGTVDFYTREGGIGTVLTNDANTVVELYYPEDDANLAELREALH</sequence>
<evidence type="ECO:0000313" key="2">
    <source>
        <dbReference type="EMBL" id="SBW12330.1"/>
    </source>
</evidence>
<protein>
    <submittedName>
        <fullName evidence="2">Uncharacterized protein</fullName>
    </submittedName>
</protein>
<organism evidence="2">
    <name type="scientific">uncultured Desulfovibrio sp</name>
    <dbReference type="NCBI Taxonomy" id="167968"/>
    <lineage>
        <taxon>Bacteria</taxon>
        <taxon>Pseudomonadati</taxon>
        <taxon>Thermodesulfobacteriota</taxon>
        <taxon>Desulfovibrionia</taxon>
        <taxon>Desulfovibrionales</taxon>
        <taxon>Desulfovibrionaceae</taxon>
        <taxon>Desulfovibrio</taxon>
        <taxon>environmental samples</taxon>
    </lineage>
</organism>
<accession>A0A212KL00</accession>
<reference evidence="2" key="1">
    <citation type="submission" date="2016-04" db="EMBL/GenBank/DDBJ databases">
        <authorList>
            <person name="Evans L.H."/>
            <person name="Alamgir A."/>
            <person name="Owens N."/>
            <person name="Weber N.D."/>
            <person name="Virtaneva K."/>
            <person name="Barbian K."/>
            <person name="Babar A."/>
            <person name="Rosenke K."/>
        </authorList>
    </citation>
    <scope>NUCLEOTIDE SEQUENCE</scope>
    <source>
        <strain evidence="2">92-2</strain>
    </source>
</reference>
<feature type="compositionally biased region" description="Basic and acidic residues" evidence="1">
    <location>
        <begin position="215"/>
        <end position="231"/>
    </location>
</feature>
<proteinExistence type="predicted"/>
<feature type="region of interest" description="Disordered" evidence="1">
    <location>
        <begin position="212"/>
        <end position="231"/>
    </location>
</feature>
<dbReference type="AlphaFoldDB" id="A0A212KL00"/>
<evidence type="ECO:0000256" key="1">
    <source>
        <dbReference type="SAM" id="MobiDB-lite"/>
    </source>
</evidence>